<proteinExistence type="predicted"/>
<accession>A0A7S2VWE8</accession>
<feature type="compositionally biased region" description="Basic residues" evidence="1">
    <location>
        <begin position="755"/>
        <end position="765"/>
    </location>
</feature>
<feature type="region of interest" description="Disordered" evidence="1">
    <location>
        <begin position="1"/>
        <end position="24"/>
    </location>
</feature>
<feature type="region of interest" description="Disordered" evidence="1">
    <location>
        <begin position="540"/>
        <end position="598"/>
    </location>
</feature>
<organism evidence="3">
    <name type="scientific">Triparma pacifica</name>
    <dbReference type="NCBI Taxonomy" id="91992"/>
    <lineage>
        <taxon>Eukaryota</taxon>
        <taxon>Sar</taxon>
        <taxon>Stramenopiles</taxon>
        <taxon>Ochrophyta</taxon>
        <taxon>Bolidophyceae</taxon>
        <taxon>Parmales</taxon>
        <taxon>Triparmaceae</taxon>
        <taxon>Triparma</taxon>
    </lineage>
</organism>
<sequence length="872" mass="97807">MATPRPPSSSSSGLDDVGPSPRAAKHIVTAGGAGATATKTAFASGGNAQPPPSSATSGAGLMAMMASKVIAINRAKKKPTTLSANALREIDKQKEHRNRVLQAQKVTDTLISRKTVEKWKRLREKNKMKTENPKYDGMALSLKLHTNVINLDAFLRNNKRHRSILANVQAFTNNKESDRTRNYRKLRMRMRTERLKEQEYHMQELASTLRKPKTLIDNNLRERKNKRNGGVNNTRVSSTPPERTSKRPGSSRPGSSKPGSSQNRSGRSSSQRPRTTEPHSDFPLTGSLKMKRPESTISSRGGGTPSAERSRRTRPEWSGSTSSRGGVAVSEMEWTRGSLLEGQSLEEEDGEEEDATETLHHIQHIVTSEANLMNIGYLNDAEFLMKEYKKYEGLEAKEMKETIYDKVMAGIPPIVTKDDIYDEQRREWDASAKSFDREEEEEKILMNLQHLERMLQKFKNAGVNIEKIMQEEKKKRFETTHGGCIDTKTELDSPRLRKLRPYLSEGGQFYSEGMMFPEHERTTSSPIGESFLKVLSFKEEEEGAFEGAEPEGEAEGKSEEEDEIPRSTGFFHEDGFVAAEEEEEEKEEEEEEEVVVVKEEAEKNVAAVDKVQEDKEIAMIQEKELAQRNTPNRARTPPGNSRPRSTSPHYANDTNTSDIRQRVTKLVVNDNDTRRDSWFNGGAIQGGVALHHSPSQNDSHVLLQKEEHAVDYDDIGMRTRAFTGDGGKSMHHHVPGVRMGGHTQVVKDMERGRIKQMKKKVKVKGGVRGYSNPPPRKRNMSKRRSPTRSVSPKPQPIVKRGAGGGSKEEWFVAIDPASGLNYWYNPWNGSTTWHRPQGFDSSRTVYSPNKATTSNATDLSGDSGVNYSSEDE</sequence>
<feature type="compositionally biased region" description="Basic residues" evidence="1">
    <location>
        <begin position="775"/>
        <end position="786"/>
    </location>
</feature>
<protein>
    <recommendedName>
        <fullName evidence="2">WW domain-containing protein</fullName>
    </recommendedName>
</protein>
<evidence type="ECO:0000313" key="3">
    <source>
        <dbReference type="EMBL" id="CAD9652730.1"/>
    </source>
</evidence>
<gene>
    <name evidence="3" type="ORF">TPAC0785_LOCUS274</name>
</gene>
<dbReference type="EMBL" id="HBHE01000447">
    <property type="protein sequence ID" value="CAD9652730.1"/>
    <property type="molecule type" value="Transcribed_RNA"/>
</dbReference>
<dbReference type="SMART" id="SM00456">
    <property type="entry name" value="WW"/>
    <property type="match status" value="1"/>
</dbReference>
<feature type="region of interest" description="Disordered" evidence="1">
    <location>
        <begin position="834"/>
        <end position="872"/>
    </location>
</feature>
<feature type="domain" description="WW" evidence="2">
    <location>
        <begin position="810"/>
        <end position="836"/>
    </location>
</feature>
<dbReference type="PROSITE" id="PS01159">
    <property type="entry name" value="WW_DOMAIN_1"/>
    <property type="match status" value="1"/>
</dbReference>
<feature type="region of interest" description="Disordered" evidence="1">
    <location>
        <begin position="622"/>
        <end position="661"/>
    </location>
</feature>
<feature type="compositionally biased region" description="Acidic residues" evidence="1">
    <location>
        <begin position="579"/>
        <end position="594"/>
    </location>
</feature>
<feature type="region of interest" description="Disordered" evidence="1">
    <location>
        <begin position="209"/>
        <end position="329"/>
    </location>
</feature>
<evidence type="ECO:0000259" key="2">
    <source>
        <dbReference type="PROSITE" id="PS01159"/>
    </source>
</evidence>
<dbReference type="InterPro" id="IPR036020">
    <property type="entry name" value="WW_dom_sf"/>
</dbReference>
<feature type="compositionally biased region" description="Low complexity" evidence="1">
    <location>
        <begin position="247"/>
        <end position="273"/>
    </location>
</feature>
<feature type="compositionally biased region" description="Acidic residues" evidence="1">
    <location>
        <begin position="540"/>
        <end position="563"/>
    </location>
</feature>
<feature type="region of interest" description="Disordered" evidence="1">
    <location>
        <begin position="755"/>
        <end position="805"/>
    </location>
</feature>
<reference evidence="3" key="1">
    <citation type="submission" date="2021-01" db="EMBL/GenBank/DDBJ databases">
        <authorList>
            <person name="Corre E."/>
            <person name="Pelletier E."/>
            <person name="Niang G."/>
            <person name="Scheremetjew M."/>
            <person name="Finn R."/>
            <person name="Kale V."/>
            <person name="Holt S."/>
            <person name="Cochrane G."/>
            <person name="Meng A."/>
            <person name="Brown T."/>
            <person name="Cohen L."/>
        </authorList>
    </citation>
    <scope>NUCLEOTIDE SEQUENCE</scope>
    <source>
        <strain evidence="3">CCMP 1866</strain>
    </source>
</reference>
<dbReference type="AlphaFoldDB" id="A0A7S2VWE8"/>
<evidence type="ECO:0000256" key="1">
    <source>
        <dbReference type="SAM" id="MobiDB-lite"/>
    </source>
</evidence>
<name>A0A7S2VWE8_9STRA</name>
<dbReference type="SUPFAM" id="SSF51045">
    <property type="entry name" value="WW domain"/>
    <property type="match status" value="1"/>
</dbReference>
<dbReference type="InterPro" id="IPR001202">
    <property type="entry name" value="WW_dom"/>
</dbReference>
<feature type="compositionally biased region" description="Polar residues" evidence="1">
    <location>
        <begin position="230"/>
        <end position="242"/>
    </location>
</feature>
<feature type="compositionally biased region" description="Polar residues" evidence="1">
    <location>
        <begin position="627"/>
        <end position="658"/>
    </location>
</feature>